<comment type="caution">
    <text evidence="2">The sequence shown here is derived from an EMBL/GenBank/DDBJ whole genome shotgun (WGS) entry which is preliminary data.</text>
</comment>
<evidence type="ECO:0000313" key="2">
    <source>
        <dbReference type="EMBL" id="KAK9101316.1"/>
    </source>
</evidence>
<gene>
    <name evidence="2" type="ORF">Scep_024746</name>
</gene>
<reference evidence="2 3" key="1">
    <citation type="submission" date="2024-01" db="EMBL/GenBank/DDBJ databases">
        <title>Genome assemblies of Stephania.</title>
        <authorList>
            <person name="Yang L."/>
        </authorList>
    </citation>
    <scope>NUCLEOTIDE SEQUENCE [LARGE SCALE GENOMIC DNA]</scope>
    <source>
        <strain evidence="2">JXDWG</strain>
        <tissue evidence="2">Leaf</tissue>
    </source>
</reference>
<dbReference type="Proteomes" id="UP001419268">
    <property type="component" value="Unassembled WGS sequence"/>
</dbReference>
<organism evidence="2 3">
    <name type="scientific">Stephania cephalantha</name>
    <dbReference type="NCBI Taxonomy" id="152367"/>
    <lineage>
        <taxon>Eukaryota</taxon>
        <taxon>Viridiplantae</taxon>
        <taxon>Streptophyta</taxon>
        <taxon>Embryophyta</taxon>
        <taxon>Tracheophyta</taxon>
        <taxon>Spermatophyta</taxon>
        <taxon>Magnoliopsida</taxon>
        <taxon>Ranunculales</taxon>
        <taxon>Menispermaceae</taxon>
        <taxon>Menispermoideae</taxon>
        <taxon>Cissampelideae</taxon>
        <taxon>Stephania</taxon>
    </lineage>
</organism>
<feature type="compositionally biased region" description="Basic and acidic residues" evidence="1">
    <location>
        <begin position="66"/>
        <end position="86"/>
    </location>
</feature>
<feature type="compositionally biased region" description="Low complexity" evidence="1">
    <location>
        <begin position="31"/>
        <end position="44"/>
    </location>
</feature>
<dbReference type="EMBL" id="JBBNAG010000010">
    <property type="protein sequence ID" value="KAK9101316.1"/>
    <property type="molecule type" value="Genomic_DNA"/>
</dbReference>
<sequence length="191" mass="21278">MAAGSEEVATIAPATTARSRIAIGSRHVRPGRTSSAARFSSGAGRAKRAARSGNDASRRATTPARPWDRIGSDEQRRRDAMRRDARNSGGGVSSAHGGACSERSADGRRATQRWRVFIGRMRDFDDIATTRWRDLGVGCRVRKSRRERRLRFAFLELYCCSSLCDDSYLVKLLLIEWVQWQVSHGYCLSAI</sequence>
<protein>
    <submittedName>
        <fullName evidence="2">Uncharacterized protein</fullName>
    </submittedName>
</protein>
<evidence type="ECO:0000256" key="1">
    <source>
        <dbReference type="SAM" id="MobiDB-lite"/>
    </source>
</evidence>
<dbReference type="AlphaFoldDB" id="A0AAP0EX53"/>
<accession>A0AAP0EX53</accession>
<proteinExistence type="predicted"/>
<keyword evidence="3" id="KW-1185">Reference proteome</keyword>
<evidence type="ECO:0000313" key="3">
    <source>
        <dbReference type="Proteomes" id="UP001419268"/>
    </source>
</evidence>
<name>A0AAP0EX53_9MAGN</name>
<feature type="region of interest" description="Disordered" evidence="1">
    <location>
        <begin position="1"/>
        <end position="106"/>
    </location>
</feature>